<dbReference type="AlphaFoldDB" id="A0A2I0W5V9"/>
<evidence type="ECO:0000256" key="8">
    <source>
        <dbReference type="PROSITE-ProRule" id="PRU00175"/>
    </source>
</evidence>
<dbReference type="Proteomes" id="UP000233837">
    <property type="component" value="Unassembled WGS sequence"/>
</dbReference>
<keyword evidence="5 8" id="KW-0863">Zinc-finger</keyword>
<dbReference type="PROSITE" id="PS50089">
    <property type="entry name" value="ZF_RING_2"/>
    <property type="match status" value="1"/>
</dbReference>
<evidence type="ECO:0000256" key="5">
    <source>
        <dbReference type="ARBA" id="ARBA00022771"/>
    </source>
</evidence>
<evidence type="ECO:0000256" key="7">
    <source>
        <dbReference type="ARBA" id="ARBA00022833"/>
    </source>
</evidence>
<reference evidence="11 12" key="1">
    <citation type="journal article" date="2016" name="Sci. Rep.">
        <title>The Dendrobium catenatum Lindl. genome sequence provides insights into polysaccharide synthase, floral development and adaptive evolution.</title>
        <authorList>
            <person name="Zhang G.Q."/>
            <person name="Xu Q."/>
            <person name="Bian C."/>
            <person name="Tsai W.C."/>
            <person name="Yeh C.M."/>
            <person name="Liu K.W."/>
            <person name="Yoshida K."/>
            <person name="Zhang L.S."/>
            <person name="Chang S.B."/>
            <person name="Chen F."/>
            <person name="Shi Y."/>
            <person name="Su Y.Y."/>
            <person name="Zhang Y.Q."/>
            <person name="Chen L.J."/>
            <person name="Yin Y."/>
            <person name="Lin M."/>
            <person name="Huang H."/>
            <person name="Deng H."/>
            <person name="Wang Z.W."/>
            <person name="Zhu S.L."/>
            <person name="Zhao X."/>
            <person name="Deng C."/>
            <person name="Niu S.C."/>
            <person name="Huang J."/>
            <person name="Wang M."/>
            <person name="Liu G.H."/>
            <person name="Yang H.J."/>
            <person name="Xiao X.J."/>
            <person name="Hsiao Y.Y."/>
            <person name="Wu W.L."/>
            <person name="Chen Y.Y."/>
            <person name="Mitsuda N."/>
            <person name="Ohme-Takagi M."/>
            <person name="Luo Y.B."/>
            <person name="Van de Peer Y."/>
            <person name="Liu Z.J."/>
        </authorList>
    </citation>
    <scope>NUCLEOTIDE SEQUENCE [LARGE SCALE GENOMIC DNA]</scope>
    <source>
        <tissue evidence="11">The whole plant</tissue>
    </source>
</reference>
<keyword evidence="4" id="KW-0479">Metal-binding</keyword>
<feature type="region of interest" description="Disordered" evidence="9">
    <location>
        <begin position="216"/>
        <end position="240"/>
    </location>
</feature>
<proteinExistence type="predicted"/>
<accession>A0A2I0W5V9</accession>
<feature type="region of interest" description="Disordered" evidence="9">
    <location>
        <begin position="169"/>
        <end position="201"/>
    </location>
</feature>
<dbReference type="GO" id="GO:0061630">
    <property type="term" value="F:ubiquitin protein ligase activity"/>
    <property type="evidence" value="ECO:0007669"/>
    <property type="project" value="UniProtKB-EC"/>
</dbReference>
<evidence type="ECO:0000256" key="1">
    <source>
        <dbReference type="ARBA" id="ARBA00000900"/>
    </source>
</evidence>
<evidence type="ECO:0000259" key="10">
    <source>
        <dbReference type="PROSITE" id="PS50089"/>
    </source>
</evidence>
<dbReference type="EC" id="2.3.2.27" evidence="2"/>
<evidence type="ECO:0000256" key="4">
    <source>
        <dbReference type="ARBA" id="ARBA00022723"/>
    </source>
</evidence>
<evidence type="ECO:0000256" key="3">
    <source>
        <dbReference type="ARBA" id="ARBA00022679"/>
    </source>
</evidence>
<evidence type="ECO:0000256" key="2">
    <source>
        <dbReference type="ARBA" id="ARBA00012483"/>
    </source>
</evidence>
<evidence type="ECO:0000313" key="12">
    <source>
        <dbReference type="Proteomes" id="UP000233837"/>
    </source>
</evidence>
<dbReference type="GO" id="GO:0016874">
    <property type="term" value="F:ligase activity"/>
    <property type="evidence" value="ECO:0007669"/>
    <property type="project" value="UniProtKB-KW"/>
</dbReference>
<feature type="compositionally biased region" description="Low complexity" evidence="9">
    <location>
        <begin position="275"/>
        <end position="289"/>
    </location>
</feature>
<dbReference type="GO" id="GO:0008270">
    <property type="term" value="F:zinc ion binding"/>
    <property type="evidence" value="ECO:0007669"/>
    <property type="project" value="UniProtKB-KW"/>
</dbReference>
<dbReference type="PANTHER" id="PTHR22937">
    <property type="entry name" value="E3 UBIQUITIN-PROTEIN LIGASE RNF165"/>
    <property type="match status" value="1"/>
</dbReference>
<dbReference type="Pfam" id="PF13639">
    <property type="entry name" value="zf-RING_2"/>
    <property type="match status" value="1"/>
</dbReference>
<sequence>MNNKRSKEAHLDRKSCSVFCNCELECMDRKASRGIGYSTIGSRLNGKTSSLQDESSRCSNHIRCSSGLCSTVRNGTDNIGKFKTSTTFSAKGLSIDHQNPLPVPVNQSLPQKRTIEKKINGKMKTDVSKSTPKQVGTSYAQSSPRIPKSNEFSSCLKDVNSKTLQNLLEDRTEVPESSSAILSKGTRKQIKQRPGSGNFYAPTISSTLRLIASRDTKKAIESSSQGSGTGANKSNLKNNSCSSISEVIPSGCSRSIPVQSRRGTLASRIYVEGESSASRTRSTSASSTRKLSVPLSSRLSNVTTLKASSTSNRSKINDLLMVKPLEDSRRGTTRGLPAKRNMLTLCDPSANIDARSYNNTEGLVEHMLESESNLSMERLHCDDQHREMRMDIDNMSYEELLELVEKIGSVSTGLTDEALANCLKRSNFQLVRSSFGIADCVEDGNRCSICQEECADGDDIGALACEHWYHVVCIQQWLKQKNWCPICKSPACANS</sequence>
<dbReference type="OrthoDB" id="8062037at2759"/>
<gene>
    <name evidence="11" type="primary">BB</name>
    <name evidence="11" type="ORF">MA16_Dca018666</name>
</gene>
<keyword evidence="12" id="KW-1185">Reference proteome</keyword>
<dbReference type="EMBL" id="KZ502897">
    <property type="protein sequence ID" value="PKU71048.1"/>
    <property type="molecule type" value="Genomic_DNA"/>
</dbReference>
<evidence type="ECO:0000313" key="11">
    <source>
        <dbReference type="EMBL" id="PKU71048.1"/>
    </source>
</evidence>
<protein>
    <recommendedName>
        <fullName evidence="2">RING-type E3 ubiquitin transferase</fullName>
        <ecNumber evidence="2">2.3.2.27</ecNumber>
    </recommendedName>
</protein>
<feature type="domain" description="RING-type" evidence="10">
    <location>
        <begin position="447"/>
        <end position="488"/>
    </location>
</feature>
<keyword evidence="11" id="KW-0436">Ligase</keyword>
<dbReference type="SMART" id="SM00184">
    <property type="entry name" value="RING"/>
    <property type="match status" value="1"/>
</dbReference>
<feature type="region of interest" description="Disordered" evidence="9">
    <location>
        <begin position="272"/>
        <end position="292"/>
    </location>
</feature>
<name>A0A2I0W5V9_9ASPA</name>
<comment type="catalytic activity">
    <reaction evidence="1">
        <text>S-ubiquitinyl-[E2 ubiquitin-conjugating enzyme]-L-cysteine + [acceptor protein]-L-lysine = [E2 ubiquitin-conjugating enzyme]-L-cysteine + N(6)-ubiquitinyl-[acceptor protein]-L-lysine.</text>
        <dbReference type="EC" id="2.3.2.27"/>
    </reaction>
</comment>
<dbReference type="Gene3D" id="3.30.40.10">
    <property type="entry name" value="Zinc/RING finger domain, C3HC4 (zinc finger)"/>
    <property type="match status" value="1"/>
</dbReference>
<dbReference type="InterPro" id="IPR045191">
    <property type="entry name" value="MBR1/2-like"/>
</dbReference>
<evidence type="ECO:0000256" key="6">
    <source>
        <dbReference type="ARBA" id="ARBA00022786"/>
    </source>
</evidence>
<dbReference type="InterPro" id="IPR001841">
    <property type="entry name" value="Znf_RING"/>
</dbReference>
<keyword evidence="6" id="KW-0833">Ubl conjugation pathway</keyword>
<reference evidence="11 12" key="2">
    <citation type="journal article" date="2017" name="Nature">
        <title>The Apostasia genome and the evolution of orchids.</title>
        <authorList>
            <person name="Zhang G.Q."/>
            <person name="Liu K.W."/>
            <person name="Li Z."/>
            <person name="Lohaus R."/>
            <person name="Hsiao Y.Y."/>
            <person name="Niu S.C."/>
            <person name="Wang J.Y."/>
            <person name="Lin Y.C."/>
            <person name="Xu Q."/>
            <person name="Chen L.J."/>
            <person name="Yoshida K."/>
            <person name="Fujiwara S."/>
            <person name="Wang Z.W."/>
            <person name="Zhang Y.Q."/>
            <person name="Mitsuda N."/>
            <person name="Wang M."/>
            <person name="Liu G.H."/>
            <person name="Pecoraro L."/>
            <person name="Huang H.X."/>
            <person name="Xiao X.J."/>
            <person name="Lin M."/>
            <person name="Wu X.Y."/>
            <person name="Wu W.L."/>
            <person name="Chen Y.Y."/>
            <person name="Chang S.B."/>
            <person name="Sakamoto S."/>
            <person name="Ohme-Takagi M."/>
            <person name="Yagi M."/>
            <person name="Zeng S.J."/>
            <person name="Shen C.Y."/>
            <person name="Yeh C.M."/>
            <person name="Luo Y.B."/>
            <person name="Tsai W.C."/>
            <person name="Van de Peer Y."/>
            <person name="Liu Z.J."/>
        </authorList>
    </citation>
    <scope>NUCLEOTIDE SEQUENCE [LARGE SCALE GENOMIC DNA]</scope>
    <source>
        <tissue evidence="11">The whole plant</tissue>
    </source>
</reference>
<feature type="compositionally biased region" description="Polar residues" evidence="9">
    <location>
        <begin position="128"/>
        <end position="144"/>
    </location>
</feature>
<dbReference type="SUPFAM" id="SSF57850">
    <property type="entry name" value="RING/U-box"/>
    <property type="match status" value="1"/>
</dbReference>
<keyword evidence="7" id="KW-0862">Zinc</keyword>
<organism evidence="11 12">
    <name type="scientific">Dendrobium catenatum</name>
    <dbReference type="NCBI Taxonomy" id="906689"/>
    <lineage>
        <taxon>Eukaryota</taxon>
        <taxon>Viridiplantae</taxon>
        <taxon>Streptophyta</taxon>
        <taxon>Embryophyta</taxon>
        <taxon>Tracheophyta</taxon>
        <taxon>Spermatophyta</taxon>
        <taxon>Magnoliopsida</taxon>
        <taxon>Liliopsida</taxon>
        <taxon>Asparagales</taxon>
        <taxon>Orchidaceae</taxon>
        <taxon>Epidendroideae</taxon>
        <taxon>Malaxideae</taxon>
        <taxon>Dendrobiinae</taxon>
        <taxon>Dendrobium</taxon>
    </lineage>
</organism>
<keyword evidence="3" id="KW-0808">Transferase</keyword>
<feature type="region of interest" description="Disordered" evidence="9">
    <location>
        <begin position="124"/>
        <end position="152"/>
    </location>
</feature>
<dbReference type="PANTHER" id="PTHR22937:SF136">
    <property type="entry name" value="RING-TYPE E3 UBIQUITIN TRANSFERASE"/>
    <property type="match status" value="1"/>
</dbReference>
<dbReference type="InterPro" id="IPR013083">
    <property type="entry name" value="Znf_RING/FYVE/PHD"/>
</dbReference>
<evidence type="ECO:0000256" key="9">
    <source>
        <dbReference type="SAM" id="MobiDB-lite"/>
    </source>
</evidence>